<feature type="compositionally biased region" description="Polar residues" evidence="1">
    <location>
        <begin position="414"/>
        <end position="423"/>
    </location>
</feature>
<evidence type="ECO:0000256" key="1">
    <source>
        <dbReference type="SAM" id="MobiDB-lite"/>
    </source>
</evidence>
<dbReference type="PANTHER" id="PTHR36102:SF5">
    <property type="entry name" value="YDR124W-LIKE HELICAL BUNDLE DOMAIN-CONTAINING PROTEIN"/>
    <property type="match status" value="1"/>
</dbReference>
<comment type="caution">
    <text evidence="3">The sequence shown here is derived from an EMBL/GenBank/DDBJ whole genome shotgun (WGS) entry which is preliminary data.</text>
</comment>
<proteinExistence type="predicted"/>
<dbReference type="AlphaFoldDB" id="A0A9W4KNX0"/>
<dbReference type="EMBL" id="CAJVRC010000894">
    <property type="protein sequence ID" value="CAG8908530.1"/>
    <property type="molecule type" value="Genomic_DNA"/>
</dbReference>
<evidence type="ECO:0000259" key="2">
    <source>
        <dbReference type="Pfam" id="PF11001"/>
    </source>
</evidence>
<dbReference type="InterPro" id="IPR021264">
    <property type="entry name" value="AFUB_079030/YDR124W-like"/>
</dbReference>
<feature type="domain" description="Subtelomeric hrmA-associated cluster protein AFUB-079030/YDR124W-like helical bundle" evidence="2">
    <location>
        <begin position="130"/>
        <end position="265"/>
    </location>
</feature>
<reference evidence="3" key="1">
    <citation type="submission" date="2021-07" db="EMBL/GenBank/DDBJ databases">
        <authorList>
            <person name="Branca A.L. A."/>
        </authorList>
    </citation>
    <scope>NUCLEOTIDE SEQUENCE</scope>
</reference>
<evidence type="ECO:0000313" key="4">
    <source>
        <dbReference type="Proteomes" id="UP001154252"/>
    </source>
</evidence>
<feature type="region of interest" description="Disordered" evidence="1">
    <location>
        <begin position="405"/>
        <end position="432"/>
    </location>
</feature>
<dbReference type="OrthoDB" id="5338458at2759"/>
<keyword evidence="4" id="KW-1185">Reference proteome</keyword>
<sequence>MVTTTRAMKRSASTLQGAPGLDVALPEMTVSLPYAHYAIIYVDNEGRLKTYESESIQEQDTSVFSPKVCQNFLKILGERIGCHQHIDQTLPRRLRRRTSNTYTMSGKCLAEQGFDSDNFDGSDEMVPLRVGDTEKVMVYYEDTLKRLLQCNCCVILKAFIRFIEPRKQVKHPYTGRKPPPGSAPGTRCDPEETKPEWWPSDVQHKGPDRMVKAERIELLLHILRKLGGYSITADNLEEIVRDSKRDLKEPRMVEIIYELFRVRKMEERFERGEVDGNRVVYIMNPSSSIKEDDSTNAASVVMGVPKHKELGLTLVSVEQGSTTLPTTTKDLASASVSALPGSSSIPMPRNFEVVDRQDNRDYKMPPEYTNSFFQPIPSAPMISDTPVSIQNTFSGYTSDYQHTKAPGHYGGGIDTNSYQNTASPEDHGSLATNQSTTMHSQILIGSTCFHDMDYHNATCQGSQLFSPVSIGHSNGLPLYYY</sequence>
<evidence type="ECO:0000313" key="3">
    <source>
        <dbReference type="EMBL" id="CAG8908530.1"/>
    </source>
</evidence>
<gene>
    <name evidence="3" type="ORF">PEGY_LOCUS9300</name>
</gene>
<organism evidence="3 4">
    <name type="scientific">Penicillium egyptiacum</name>
    <dbReference type="NCBI Taxonomy" id="1303716"/>
    <lineage>
        <taxon>Eukaryota</taxon>
        <taxon>Fungi</taxon>
        <taxon>Dikarya</taxon>
        <taxon>Ascomycota</taxon>
        <taxon>Pezizomycotina</taxon>
        <taxon>Eurotiomycetes</taxon>
        <taxon>Eurotiomycetidae</taxon>
        <taxon>Eurotiales</taxon>
        <taxon>Aspergillaceae</taxon>
        <taxon>Penicillium</taxon>
    </lineage>
</organism>
<name>A0A9W4KNX0_9EURO</name>
<feature type="region of interest" description="Disordered" evidence="1">
    <location>
        <begin position="170"/>
        <end position="204"/>
    </location>
</feature>
<dbReference type="Proteomes" id="UP001154252">
    <property type="component" value="Unassembled WGS sequence"/>
</dbReference>
<protein>
    <recommendedName>
        <fullName evidence="2">Subtelomeric hrmA-associated cluster protein AFUB-079030/YDR124W-like helical bundle domain-containing protein</fullName>
    </recommendedName>
</protein>
<accession>A0A9W4KNX0</accession>
<dbReference type="Pfam" id="PF11001">
    <property type="entry name" value="AFUB_07903_YDR124W_hel"/>
    <property type="match status" value="1"/>
</dbReference>
<dbReference type="InterPro" id="IPR047092">
    <property type="entry name" value="AFUB_07903/YDR124W-like_hel"/>
</dbReference>
<dbReference type="PANTHER" id="PTHR36102">
    <property type="entry name" value="CHROMOSOME 10, WHOLE GENOME SHOTGUN SEQUENCE"/>
    <property type="match status" value="1"/>
</dbReference>